<keyword evidence="1" id="KW-0812">Transmembrane</keyword>
<proteinExistence type="predicted"/>
<sequence>MRSAGGPLPIRSLSVSLIILIITTLINNILCAPINDDDGSGYLDHLDLSEPEMDVEDLLRPPDTYKEEFLKTSKRISDEVDRLLSDLPGQHRSSIFQYRYHQVIGTLAYLDIYSDAERPEVRDSLLLALHNSSIGPFPVSNEGFELHIIKVLNYEYHWSAIFVRKFFYNCLYNIKCLYIPIFKKNL</sequence>
<organism evidence="2 3">
    <name type="scientific">Heterorhabditis bacteriophora</name>
    <name type="common">Entomopathogenic nematode worm</name>
    <dbReference type="NCBI Taxonomy" id="37862"/>
    <lineage>
        <taxon>Eukaryota</taxon>
        <taxon>Metazoa</taxon>
        <taxon>Ecdysozoa</taxon>
        <taxon>Nematoda</taxon>
        <taxon>Chromadorea</taxon>
        <taxon>Rhabditida</taxon>
        <taxon>Rhabditina</taxon>
        <taxon>Rhabditomorpha</taxon>
        <taxon>Strongyloidea</taxon>
        <taxon>Heterorhabditidae</taxon>
        <taxon>Heterorhabditis</taxon>
    </lineage>
</organism>
<dbReference type="Proteomes" id="UP000095283">
    <property type="component" value="Unplaced"/>
</dbReference>
<reference evidence="3" key="1">
    <citation type="submission" date="2016-11" db="UniProtKB">
        <authorList>
            <consortium name="WormBaseParasite"/>
        </authorList>
    </citation>
    <scope>IDENTIFICATION</scope>
</reference>
<protein>
    <submittedName>
        <fullName evidence="3">SEA domain-containing protein</fullName>
    </submittedName>
</protein>
<dbReference type="WBParaSite" id="Hba_03184">
    <property type="protein sequence ID" value="Hba_03184"/>
    <property type="gene ID" value="Hba_03184"/>
</dbReference>
<keyword evidence="1" id="KW-0472">Membrane</keyword>
<name>A0A1I7WE14_HETBA</name>
<keyword evidence="1" id="KW-1133">Transmembrane helix</keyword>
<keyword evidence="2" id="KW-1185">Reference proteome</keyword>
<evidence type="ECO:0000313" key="3">
    <source>
        <dbReference type="WBParaSite" id="Hba_03184"/>
    </source>
</evidence>
<feature type="transmembrane region" description="Helical" evidence="1">
    <location>
        <begin position="12"/>
        <end position="30"/>
    </location>
</feature>
<accession>A0A1I7WE14</accession>
<evidence type="ECO:0000313" key="2">
    <source>
        <dbReference type="Proteomes" id="UP000095283"/>
    </source>
</evidence>
<dbReference type="AlphaFoldDB" id="A0A1I7WE14"/>
<evidence type="ECO:0000256" key="1">
    <source>
        <dbReference type="SAM" id="Phobius"/>
    </source>
</evidence>